<dbReference type="Proteomes" id="UP000654345">
    <property type="component" value="Unassembled WGS sequence"/>
</dbReference>
<evidence type="ECO:0000313" key="1">
    <source>
        <dbReference type="EMBL" id="GHO52897.1"/>
    </source>
</evidence>
<accession>A0ABQ3UJJ1</accession>
<name>A0ABQ3UJJ1_9CHLR</name>
<gene>
    <name evidence="1" type="ORF">KSB_13720</name>
</gene>
<reference evidence="1 2" key="1">
    <citation type="journal article" date="2021" name="Int. J. Syst. Evol. Microbiol.">
        <title>Reticulibacter mediterranei gen. nov., sp. nov., within the new family Reticulibacteraceae fam. nov., and Ktedonospora formicarum gen. nov., sp. nov., Ktedonobacter robiniae sp. nov., Dictyobacter formicarum sp. nov. and Dictyobacter arantiisoli sp. nov., belonging to the class Ktedonobacteria.</title>
        <authorList>
            <person name="Yabe S."/>
            <person name="Zheng Y."/>
            <person name="Wang C.M."/>
            <person name="Sakai Y."/>
            <person name="Abe K."/>
            <person name="Yokota A."/>
            <person name="Donadio S."/>
            <person name="Cavaletti L."/>
            <person name="Monciardini P."/>
        </authorList>
    </citation>
    <scope>NUCLEOTIDE SEQUENCE [LARGE SCALE GENOMIC DNA]</scope>
    <source>
        <strain evidence="1 2">SOSP1-30</strain>
    </source>
</reference>
<keyword evidence="2" id="KW-1185">Reference proteome</keyword>
<comment type="caution">
    <text evidence="1">The sequence shown here is derived from an EMBL/GenBank/DDBJ whole genome shotgun (WGS) entry which is preliminary data.</text>
</comment>
<proteinExistence type="predicted"/>
<sequence>MASRGRVEGMKYRRLYPENWEALAWECKERAGWVCEFCGVLHGTQVVSERTGVVYTVYLAAAHLDHDPWNPEPRLAALCPSCHMRYDYSWRERQRWLELEQLRHRLWIDAYLANECE</sequence>
<protein>
    <recommendedName>
        <fullName evidence="3">HNH endonuclease</fullName>
    </recommendedName>
</protein>
<organism evidence="1 2">
    <name type="scientific">Ktedonobacter robiniae</name>
    <dbReference type="NCBI Taxonomy" id="2778365"/>
    <lineage>
        <taxon>Bacteria</taxon>
        <taxon>Bacillati</taxon>
        <taxon>Chloroflexota</taxon>
        <taxon>Ktedonobacteria</taxon>
        <taxon>Ktedonobacterales</taxon>
        <taxon>Ktedonobacteraceae</taxon>
        <taxon>Ktedonobacter</taxon>
    </lineage>
</organism>
<evidence type="ECO:0000313" key="2">
    <source>
        <dbReference type="Proteomes" id="UP000654345"/>
    </source>
</evidence>
<dbReference type="RefSeq" id="WP_201369757.1">
    <property type="nucleotide sequence ID" value="NZ_BNJG01000001.1"/>
</dbReference>
<evidence type="ECO:0008006" key="3">
    <source>
        <dbReference type="Google" id="ProtNLM"/>
    </source>
</evidence>
<dbReference type="EMBL" id="BNJG01000001">
    <property type="protein sequence ID" value="GHO52897.1"/>
    <property type="molecule type" value="Genomic_DNA"/>
</dbReference>